<dbReference type="CDD" id="cd04301">
    <property type="entry name" value="NAT_SF"/>
    <property type="match status" value="1"/>
</dbReference>
<gene>
    <name evidence="2" type="ORF">EDB95_1421</name>
</gene>
<reference evidence="2 3" key="1">
    <citation type="submission" date="2019-03" db="EMBL/GenBank/DDBJ databases">
        <title>Genomic Encyclopedia of Type Strains, Phase IV (KMG-IV): sequencing the most valuable type-strain genomes for metagenomic binning, comparative biology and taxonomic classification.</title>
        <authorList>
            <person name="Goeker M."/>
        </authorList>
    </citation>
    <scope>NUCLEOTIDE SEQUENCE [LARGE SCALE GENOMIC DNA]</scope>
    <source>
        <strain evidence="2 3">DSM 100059</strain>
    </source>
</reference>
<dbReference type="EMBL" id="SODV01000001">
    <property type="protein sequence ID" value="TDX00398.1"/>
    <property type="molecule type" value="Genomic_DNA"/>
</dbReference>
<protein>
    <submittedName>
        <fullName evidence="2">ElaA protein</fullName>
    </submittedName>
</protein>
<dbReference type="GO" id="GO:0016747">
    <property type="term" value="F:acyltransferase activity, transferring groups other than amino-acyl groups"/>
    <property type="evidence" value="ECO:0007669"/>
    <property type="project" value="InterPro"/>
</dbReference>
<evidence type="ECO:0000313" key="3">
    <source>
        <dbReference type="Proteomes" id="UP000294498"/>
    </source>
</evidence>
<dbReference type="Pfam" id="PF13673">
    <property type="entry name" value="Acetyltransf_10"/>
    <property type="match status" value="1"/>
</dbReference>
<evidence type="ECO:0000259" key="1">
    <source>
        <dbReference type="PROSITE" id="PS51186"/>
    </source>
</evidence>
<dbReference type="InterPro" id="IPR016181">
    <property type="entry name" value="Acyl_CoA_acyltransferase"/>
</dbReference>
<dbReference type="Gene3D" id="3.40.630.30">
    <property type="match status" value="1"/>
</dbReference>
<comment type="caution">
    <text evidence="2">The sequence shown here is derived from an EMBL/GenBank/DDBJ whole genome shotgun (WGS) entry which is preliminary data.</text>
</comment>
<name>A0A4R8DRG3_9BACT</name>
<dbReference type="Proteomes" id="UP000294498">
    <property type="component" value="Unassembled WGS sequence"/>
</dbReference>
<dbReference type="OrthoDB" id="9796171at2"/>
<keyword evidence="3" id="KW-1185">Reference proteome</keyword>
<sequence length="163" mass="17856">MDQWMLKAFNDLTPSELYALLRLRSEVFVVEQNCVFLDMDGADDGCYHLMGWTGGMDVPDGIGGFIPAGPAILGAYARIVPPGLKFAEPSIGRVVTAPSVRGKGMGRTLIDQSLTHLYALYGQQPVRIGAQQYLVDFYGSFGFVQTGGVYMEDDIAHVEMVKR</sequence>
<accession>A0A4R8DRG3</accession>
<feature type="domain" description="N-acetyltransferase" evidence="1">
    <location>
        <begin position="7"/>
        <end position="163"/>
    </location>
</feature>
<dbReference type="InterPro" id="IPR000182">
    <property type="entry name" value="GNAT_dom"/>
</dbReference>
<proteinExistence type="predicted"/>
<dbReference type="SUPFAM" id="SSF55729">
    <property type="entry name" value="Acyl-CoA N-acyltransferases (Nat)"/>
    <property type="match status" value="1"/>
</dbReference>
<dbReference type="AlphaFoldDB" id="A0A4R8DRG3"/>
<dbReference type="RefSeq" id="WP_133991996.1">
    <property type="nucleotide sequence ID" value="NZ_SODV01000001.1"/>
</dbReference>
<evidence type="ECO:0000313" key="2">
    <source>
        <dbReference type="EMBL" id="TDX00398.1"/>
    </source>
</evidence>
<organism evidence="2 3">
    <name type="scientific">Dinghuibacter silviterrae</name>
    <dbReference type="NCBI Taxonomy" id="1539049"/>
    <lineage>
        <taxon>Bacteria</taxon>
        <taxon>Pseudomonadati</taxon>
        <taxon>Bacteroidota</taxon>
        <taxon>Chitinophagia</taxon>
        <taxon>Chitinophagales</taxon>
        <taxon>Chitinophagaceae</taxon>
        <taxon>Dinghuibacter</taxon>
    </lineage>
</organism>
<dbReference type="PROSITE" id="PS51186">
    <property type="entry name" value="GNAT"/>
    <property type="match status" value="1"/>
</dbReference>